<feature type="compositionally biased region" description="Pro residues" evidence="1">
    <location>
        <begin position="9"/>
        <end position="23"/>
    </location>
</feature>
<dbReference type="EMBL" id="ACFH01000061">
    <property type="protein sequence ID" value="EEH66181.1"/>
    <property type="molecule type" value="Genomic_DNA"/>
</dbReference>
<comment type="caution">
    <text evidence="2">The sequence shown here is derived from an EMBL/GenBank/DDBJ whole genome shotgun (WGS) entry which is preliminary data.</text>
</comment>
<gene>
    <name evidence="2" type="ORF">HMPREF0058_0968</name>
</gene>
<evidence type="ECO:0000313" key="2">
    <source>
        <dbReference type="EMBL" id="EEH66181.1"/>
    </source>
</evidence>
<dbReference type="AlphaFoldDB" id="C0W524"/>
<dbReference type="SUPFAM" id="SSF52540">
    <property type="entry name" value="P-loop containing nucleoside triphosphate hydrolases"/>
    <property type="match status" value="1"/>
</dbReference>
<proteinExistence type="predicted"/>
<dbReference type="Gene3D" id="3.40.50.300">
    <property type="entry name" value="P-loop containing nucleotide triphosphate hydrolases"/>
    <property type="match status" value="1"/>
</dbReference>
<feature type="region of interest" description="Disordered" evidence="1">
    <location>
        <begin position="1"/>
        <end position="23"/>
    </location>
</feature>
<dbReference type="eggNOG" id="COG0468">
    <property type="taxonomic scope" value="Bacteria"/>
</dbReference>
<dbReference type="OrthoDB" id="3171622at2"/>
<organism evidence="2 3">
    <name type="scientific">Actinomyces urogenitalis DSM 15434</name>
    <dbReference type="NCBI Taxonomy" id="525246"/>
    <lineage>
        <taxon>Bacteria</taxon>
        <taxon>Bacillati</taxon>
        <taxon>Actinomycetota</taxon>
        <taxon>Actinomycetes</taxon>
        <taxon>Actinomycetales</taxon>
        <taxon>Actinomycetaceae</taxon>
        <taxon>Actinomyces</taxon>
    </lineage>
</organism>
<dbReference type="Pfam" id="PF13481">
    <property type="entry name" value="AAA_25"/>
    <property type="match status" value="1"/>
</dbReference>
<dbReference type="Proteomes" id="UP000004778">
    <property type="component" value="Unassembled WGS sequence"/>
</dbReference>
<dbReference type="RefSeq" id="WP_006547935.1">
    <property type="nucleotide sequence ID" value="NZ_DS999574.1"/>
</dbReference>
<feature type="compositionally biased region" description="Polar residues" evidence="1">
    <location>
        <begin position="429"/>
        <end position="439"/>
    </location>
</feature>
<keyword evidence="3" id="KW-1185">Reference proteome</keyword>
<protein>
    <submittedName>
        <fullName evidence="2">Uncharacterized protein</fullName>
    </submittedName>
</protein>
<evidence type="ECO:0000256" key="1">
    <source>
        <dbReference type="SAM" id="MobiDB-lite"/>
    </source>
</evidence>
<evidence type="ECO:0000313" key="3">
    <source>
        <dbReference type="Proteomes" id="UP000004778"/>
    </source>
</evidence>
<dbReference type="InterPro" id="IPR027417">
    <property type="entry name" value="P-loop_NTPase"/>
</dbReference>
<feature type="region of interest" description="Disordered" evidence="1">
    <location>
        <begin position="429"/>
        <end position="455"/>
    </location>
</feature>
<reference evidence="2 3" key="1">
    <citation type="submission" date="2009-01" db="EMBL/GenBank/DDBJ databases">
        <authorList>
            <person name="Qin X."/>
            <person name="Bachman B."/>
            <person name="Battles P."/>
            <person name="Bell A."/>
            <person name="Bess C."/>
            <person name="Bickham C."/>
            <person name="Chaboub L."/>
            <person name="Chen D."/>
            <person name="Coyle M."/>
            <person name="Deiros D.R."/>
            <person name="Dinh H."/>
            <person name="Forbes L."/>
            <person name="Fowler G."/>
            <person name="Francisco L."/>
            <person name="Fu Q."/>
            <person name="Gubbala S."/>
            <person name="Hale W."/>
            <person name="Han Y."/>
            <person name="Hemphill L."/>
            <person name="Highlander S.K."/>
            <person name="Hirani K."/>
            <person name="Hogues M."/>
            <person name="Jackson L."/>
            <person name="Jakkamsetti A."/>
            <person name="Javaid M."/>
            <person name="Jiang H."/>
            <person name="Korchina V."/>
            <person name="Kovar C."/>
            <person name="Lara F."/>
            <person name="Lee S."/>
            <person name="Mata R."/>
            <person name="Mathew T."/>
            <person name="Moen C."/>
            <person name="Morales K."/>
            <person name="Munidasa M."/>
            <person name="Nazareth L."/>
            <person name="Ngo R."/>
            <person name="Nguyen L."/>
            <person name="Okwuonu G."/>
            <person name="Ongeri F."/>
            <person name="Patil S."/>
            <person name="Petrosino J."/>
            <person name="Pham C."/>
            <person name="Pham P."/>
            <person name="Pu L.-L."/>
            <person name="Puazo M."/>
            <person name="Raj R."/>
            <person name="Reid J."/>
            <person name="Rouhana J."/>
            <person name="Saada N."/>
            <person name="Shang Y."/>
            <person name="Simmons D."/>
            <person name="Thornton R."/>
            <person name="Warren J."/>
            <person name="Weissenberger G."/>
            <person name="Zhang J."/>
            <person name="Zhang L."/>
            <person name="Zhou C."/>
            <person name="Zhu D."/>
            <person name="Muzny D."/>
            <person name="Worley K."/>
            <person name="Gibbs R."/>
        </authorList>
    </citation>
    <scope>NUCLEOTIDE SEQUENCE [LARGE SCALE GENOMIC DNA]</scope>
    <source>
        <strain evidence="2 3">DSM 15434</strain>
    </source>
</reference>
<name>C0W524_9ACTO</name>
<dbReference type="HOGENOM" id="CLU_558559_0_0_11"/>
<sequence>MTATTFQVPPAPPEAPYPWPSPPTTWEPLDLAPIVNGLRDGTIAAPTHEIGAIGESAYLLTLGRVSTLIGGPASGKTWTALHLCAEVISEGHTVVFIDWEDDARGITSRLLDLGANPADVTERFTYIHPDEPYSPQASQALTDTVTSLHPLLIVLDSTGEAMRADGVEQNSDGEVSAWFARLARPLADTGPAVLLLDHQAKNRQEKDSSRYAIGSQRKLAAVNGTAYIQDVKAPFAKGKAGRASLTCSKDRIGAWRNGETVAEVRVTPASRPPAYPDGHPVDVALTPVQGEEAGAVFRPTVLMERVSQTLENADVPLSGYQVTQRTTGKRQAVLRALDVLVSEKYVTTHPGQRGSTTHSLVHPYREVNDPQSDTFMTPLNPSPEPSLSPVPPFYKGGNREQVRQGEREQVEEQQEQVNGEFFPFLVTSTKTSDSRSIQEVGTGREQVPSDEPTCSPTCSPPSQGVYCPHGGPVGMWCNQCPGGVATAA</sequence>
<accession>C0W524</accession>